<keyword evidence="2" id="KW-1185">Reference proteome</keyword>
<evidence type="ECO:0000313" key="1">
    <source>
        <dbReference type="EMBL" id="MBE1563156.1"/>
    </source>
</evidence>
<accession>A0ABR9KN02</accession>
<protein>
    <submittedName>
        <fullName evidence="1">Fe-S cluster-containing MiaB family protein</fullName>
    </submittedName>
</protein>
<gene>
    <name evidence="1" type="ORF">H4W81_005935</name>
</gene>
<comment type="caution">
    <text evidence="1">The sequence shown here is derived from an EMBL/GenBank/DDBJ whole genome shotgun (WGS) entry which is preliminary data.</text>
</comment>
<reference evidence="1 2" key="1">
    <citation type="submission" date="2020-10" db="EMBL/GenBank/DDBJ databases">
        <title>Sequencing the genomes of 1000 actinobacteria strains.</title>
        <authorList>
            <person name="Klenk H.-P."/>
        </authorList>
    </citation>
    <scope>NUCLEOTIDE SEQUENCE [LARGE SCALE GENOMIC DNA]</scope>
    <source>
        <strain evidence="1 2">DSM 43748</strain>
    </source>
</reference>
<name>A0ABR9KN02_9ACTN</name>
<sequence length="78" mass="8856">MPGESRRYRSVYVRQWVAEGWVDGMVEGTARALITVLRTRGIEVSRAEEECLLDCGLDQLYRLLPQAVTVDSTEELLV</sequence>
<dbReference type="Proteomes" id="UP000661607">
    <property type="component" value="Unassembled WGS sequence"/>
</dbReference>
<dbReference type="EMBL" id="JADBEF010000001">
    <property type="protein sequence ID" value="MBE1563156.1"/>
    <property type="molecule type" value="Genomic_DNA"/>
</dbReference>
<evidence type="ECO:0000313" key="2">
    <source>
        <dbReference type="Proteomes" id="UP000661607"/>
    </source>
</evidence>
<organism evidence="1 2">
    <name type="scientific">Nonomuraea africana</name>
    <dbReference type="NCBI Taxonomy" id="46171"/>
    <lineage>
        <taxon>Bacteria</taxon>
        <taxon>Bacillati</taxon>
        <taxon>Actinomycetota</taxon>
        <taxon>Actinomycetes</taxon>
        <taxon>Streptosporangiales</taxon>
        <taxon>Streptosporangiaceae</taxon>
        <taxon>Nonomuraea</taxon>
    </lineage>
</organism>
<proteinExistence type="predicted"/>